<comment type="caution">
    <text evidence="1">The sequence shown here is derived from an EMBL/GenBank/DDBJ whole genome shotgun (WGS) entry which is preliminary data.</text>
</comment>
<evidence type="ECO:0000313" key="2">
    <source>
        <dbReference type="Proteomes" id="UP001233999"/>
    </source>
</evidence>
<evidence type="ECO:0000313" key="1">
    <source>
        <dbReference type="EMBL" id="KAJ9601287.1"/>
    </source>
</evidence>
<dbReference type="EMBL" id="JASPKZ010000024">
    <property type="protein sequence ID" value="KAJ9601287.1"/>
    <property type="molecule type" value="Genomic_DNA"/>
</dbReference>
<organism evidence="1 2">
    <name type="scientific">Diploptera punctata</name>
    <name type="common">Pacific beetle cockroach</name>
    <dbReference type="NCBI Taxonomy" id="6984"/>
    <lineage>
        <taxon>Eukaryota</taxon>
        <taxon>Metazoa</taxon>
        <taxon>Ecdysozoa</taxon>
        <taxon>Arthropoda</taxon>
        <taxon>Hexapoda</taxon>
        <taxon>Insecta</taxon>
        <taxon>Pterygota</taxon>
        <taxon>Neoptera</taxon>
        <taxon>Polyneoptera</taxon>
        <taxon>Dictyoptera</taxon>
        <taxon>Blattodea</taxon>
        <taxon>Blaberoidea</taxon>
        <taxon>Blaberidae</taxon>
        <taxon>Diplopterinae</taxon>
        <taxon>Diploptera</taxon>
    </lineage>
</organism>
<dbReference type="Proteomes" id="UP001233999">
    <property type="component" value="Unassembled WGS sequence"/>
</dbReference>
<name>A0AAD8ETP0_DIPPU</name>
<sequence length="75" mass="8812">MVTLKGSLIIMDCQLDIKKEVHEFEEEEEEEFEIGSKNMEMMIKNEYDDQFSRIDIKCETYPDVDTLSSEDPGLE</sequence>
<proteinExistence type="predicted"/>
<gene>
    <name evidence="1" type="ORF">L9F63_000582</name>
</gene>
<feature type="non-terminal residue" evidence="1">
    <location>
        <position position="75"/>
    </location>
</feature>
<keyword evidence="2" id="KW-1185">Reference proteome</keyword>
<protein>
    <submittedName>
        <fullName evidence="1">Uncharacterized protein</fullName>
    </submittedName>
</protein>
<reference evidence="1" key="1">
    <citation type="journal article" date="2023" name="IScience">
        <title>Live-bearing cockroach genome reveals convergent evolutionary mechanisms linked to viviparity in insects and beyond.</title>
        <authorList>
            <person name="Fouks B."/>
            <person name="Harrison M.C."/>
            <person name="Mikhailova A.A."/>
            <person name="Marchal E."/>
            <person name="English S."/>
            <person name="Carruthers M."/>
            <person name="Jennings E.C."/>
            <person name="Chiamaka E.L."/>
            <person name="Frigard R.A."/>
            <person name="Pippel M."/>
            <person name="Attardo G.M."/>
            <person name="Benoit J.B."/>
            <person name="Bornberg-Bauer E."/>
            <person name="Tobe S.S."/>
        </authorList>
    </citation>
    <scope>NUCLEOTIDE SEQUENCE</scope>
    <source>
        <strain evidence="1">Stay&amp;Tobe</strain>
    </source>
</reference>
<reference evidence="1" key="2">
    <citation type="submission" date="2023-05" db="EMBL/GenBank/DDBJ databases">
        <authorList>
            <person name="Fouks B."/>
        </authorList>
    </citation>
    <scope>NUCLEOTIDE SEQUENCE</scope>
    <source>
        <strain evidence="1">Stay&amp;Tobe</strain>
        <tissue evidence="1">Testes</tissue>
    </source>
</reference>
<dbReference type="AlphaFoldDB" id="A0AAD8ETP0"/>
<accession>A0AAD8ETP0</accession>